<dbReference type="EMBL" id="JAODUP010000055">
    <property type="protein sequence ID" value="KAK2165087.1"/>
    <property type="molecule type" value="Genomic_DNA"/>
</dbReference>
<dbReference type="InterPro" id="IPR001279">
    <property type="entry name" value="Metallo-B-lactamas"/>
</dbReference>
<keyword evidence="3" id="KW-1185">Reference proteome</keyword>
<evidence type="ECO:0000259" key="1">
    <source>
        <dbReference type="SMART" id="SM00849"/>
    </source>
</evidence>
<comment type="caution">
    <text evidence="2">The sequence shown here is derived from an EMBL/GenBank/DDBJ whole genome shotgun (WGS) entry which is preliminary data.</text>
</comment>
<dbReference type="Gene3D" id="3.60.15.10">
    <property type="entry name" value="Ribonuclease Z/Hydroxyacylglutathione hydrolase-like"/>
    <property type="match status" value="1"/>
</dbReference>
<dbReference type="Pfam" id="PF12706">
    <property type="entry name" value="Lactamase_B_2"/>
    <property type="match status" value="1"/>
</dbReference>
<dbReference type="SUPFAM" id="SSF56281">
    <property type="entry name" value="Metallo-hydrolase/oxidoreductase"/>
    <property type="match status" value="1"/>
</dbReference>
<organism evidence="2 3">
    <name type="scientific">Paralvinella palmiformis</name>
    <dbReference type="NCBI Taxonomy" id="53620"/>
    <lineage>
        <taxon>Eukaryota</taxon>
        <taxon>Metazoa</taxon>
        <taxon>Spiralia</taxon>
        <taxon>Lophotrochozoa</taxon>
        <taxon>Annelida</taxon>
        <taxon>Polychaeta</taxon>
        <taxon>Sedentaria</taxon>
        <taxon>Canalipalpata</taxon>
        <taxon>Terebellida</taxon>
        <taxon>Terebelliformia</taxon>
        <taxon>Alvinellidae</taxon>
        <taxon>Paralvinella</taxon>
    </lineage>
</organism>
<evidence type="ECO:0000313" key="3">
    <source>
        <dbReference type="Proteomes" id="UP001208570"/>
    </source>
</evidence>
<sequence>MENEDWLDIGGRYKVCPWAVSGLESCILVSGPDFRVVFDMGYAYPAAVRCQHIFISHGHTDHVGAIISHASKRGLYGMPPATYYLAPDLVKPLTDATKAFSVMNGEQINVNLRAVKIDERIQKTLKAEFQGRTSQEITSLVRNNRDIFTIDTVPEVAYTGDTMSDIFLNPHNPDLLRVKLLITEATYVDDEIKGGRTATDRARQRGHMHLDEIIQNEALFSDVENLLLVHFSDKYSSKYVRDQVSKKLPQSMKDKVHTGLVLKKKFEYK</sequence>
<dbReference type="PANTHER" id="PTHR46504">
    <property type="entry name" value="TRNASE Z TRZ1"/>
    <property type="match status" value="1"/>
</dbReference>
<feature type="domain" description="Metallo-beta-lactamase" evidence="1">
    <location>
        <begin position="23"/>
        <end position="196"/>
    </location>
</feature>
<dbReference type="InterPro" id="IPR036866">
    <property type="entry name" value="RibonucZ/Hydroxyglut_hydro"/>
</dbReference>
<dbReference type="SMART" id="SM00849">
    <property type="entry name" value="Lactamase_B"/>
    <property type="match status" value="1"/>
</dbReference>
<dbReference type="Proteomes" id="UP001208570">
    <property type="component" value="Unassembled WGS sequence"/>
</dbReference>
<name>A0AAD9K5K1_9ANNE</name>
<dbReference type="PANTHER" id="PTHR46504:SF2">
    <property type="entry name" value="TRNASE Z TRZ1"/>
    <property type="match status" value="1"/>
</dbReference>
<proteinExistence type="predicted"/>
<protein>
    <recommendedName>
        <fullName evidence="1">Metallo-beta-lactamase domain-containing protein</fullName>
    </recommendedName>
</protein>
<dbReference type="AlphaFoldDB" id="A0AAD9K5K1"/>
<gene>
    <name evidence="2" type="ORF">LSH36_55g08038</name>
</gene>
<evidence type="ECO:0000313" key="2">
    <source>
        <dbReference type="EMBL" id="KAK2165087.1"/>
    </source>
</evidence>
<accession>A0AAD9K5K1</accession>
<reference evidence="2" key="1">
    <citation type="journal article" date="2023" name="Mol. Biol. Evol.">
        <title>Third-Generation Sequencing Reveals the Adaptive Role of the Epigenome in Three Deep-Sea Polychaetes.</title>
        <authorList>
            <person name="Perez M."/>
            <person name="Aroh O."/>
            <person name="Sun Y."/>
            <person name="Lan Y."/>
            <person name="Juniper S.K."/>
            <person name="Young C.R."/>
            <person name="Angers B."/>
            <person name="Qian P.Y."/>
        </authorList>
    </citation>
    <scope>NUCLEOTIDE SEQUENCE</scope>
    <source>
        <strain evidence="2">P08H-3</strain>
    </source>
</reference>